<reference evidence="1" key="1">
    <citation type="submission" date="2018-02" db="EMBL/GenBank/DDBJ databases">
        <title>Rhizophora mucronata_Transcriptome.</title>
        <authorList>
            <person name="Meera S.P."/>
            <person name="Sreeshan A."/>
            <person name="Augustine A."/>
        </authorList>
    </citation>
    <scope>NUCLEOTIDE SEQUENCE</scope>
    <source>
        <tissue evidence="1">Leaf</tissue>
    </source>
</reference>
<proteinExistence type="predicted"/>
<organism evidence="1">
    <name type="scientific">Rhizophora mucronata</name>
    <name type="common">Asiatic mangrove</name>
    <dbReference type="NCBI Taxonomy" id="61149"/>
    <lineage>
        <taxon>Eukaryota</taxon>
        <taxon>Viridiplantae</taxon>
        <taxon>Streptophyta</taxon>
        <taxon>Embryophyta</taxon>
        <taxon>Tracheophyta</taxon>
        <taxon>Spermatophyta</taxon>
        <taxon>Magnoliopsida</taxon>
        <taxon>eudicotyledons</taxon>
        <taxon>Gunneridae</taxon>
        <taxon>Pentapetalae</taxon>
        <taxon>rosids</taxon>
        <taxon>fabids</taxon>
        <taxon>Malpighiales</taxon>
        <taxon>Rhizophoraceae</taxon>
        <taxon>Rhizophora</taxon>
    </lineage>
</organism>
<dbReference type="EMBL" id="GGEC01063076">
    <property type="protein sequence ID" value="MBX43560.1"/>
    <property type="molecule type" value="Transcribed_RNA"/>
</dbReference>
<sequence length="60" mass="6850">MVLVNNCNPGQKIPNYPAYHLHTWTVLRQSKAEVPGHFRTHLVSLKIGINLKSYGPFCFL</sequence>
<protein>
    <submittedName>
        <fullName evidence="1">Uncharacterized protein</fullName>
    </submittedName>
</protein>
<evidence type="ECO:0000313" key="1">
    <source>
        <dbReference type="EMBL" id="MBX43560.1"/>
    </source>
</evidence>
<dbReference type="AlphaFoldDB" id="A0A2P2NMC4"/>
<accession>A0A2P2NMC4</accession>
<name>A0A2P2NMC4_RHIMU</name>